<name>A0ABW1AV88_9RHOO</name>
<dbReference type="RefSeq" id="WP_096453003.1">
    <property type="nucleotide sequence ID" value="NZ_JBHSOG010000068.1"/>
</dbReference>
<evidence type="ECO:0000256" key="3">
    <source>
        <dbReference type="ARBA" id="ARBA00023143"/>
    </source>
</evidence>
<keyword evidence="1" id="KW-0973">c-di-GMP</keyword>
<sequence length="265" mass="28886">MSQNVRGSNSNDDVDADSLVSSSPQAGIPIGKPPSTEPAIFGFDDMHLVVGDWLQVECPAPSGIGRVFVRVVGYVEGISLIVTASSKNGKRLNILENEILTIRVFSRQSAFAFRSSVLRACQVPFDYLHLSFPEVVHGRMIRKSTRVRIELAVTAFVPAEGQGEGESALIENMSSTGALLVASKALGATGDALRLDFEATLHDVDTPLSVEALLLNVVRSDDLNREGTEEMFRHGMEFRNLKASDRMIIKSLVYQQIIENPNSIV</sequence>
<evidence type="ECO:0000259" key="5">
    <source>
        <dbReference type="Pfam" id="PF12945"/>
    </source>
</evidence>
<evidence type="ECO:0000259" key="4">
    <source>
        <dbReference type="Pfam" id="PF07238"/>
    </source>
</evidence>
<keyword evidence="6" id="KW-0969">Cilium</keyword>
<comment type="caution">
    <text evidence="6">The sequence shown here is derived from an EMBL/GenBank/DDBJ whole genome shotgun (WGS) entry which is preliminary data.</text>
</comment>
<feature type="domain" description="Type III secretion system flagellar brake protein YcgR PilZN" evidence="5">
    <location>
        <begin position="50"/>
        <end position="133"/>
    </location>
</feature>
<dbReference type="InterPro" id="IPR012349">
    <property type="entry name" value="Split_barrel_FMN-bd"/>
</dbReference>
<evidence type="ECO:0000256" key="1">
    <source>
        <dbReference type="ARBA" id="ARBA00022636"/>
    </source>
</evidence>
<reference evidence="7" key="1">
    <citation type="journal article" date="2019" name="Int. J. Syst. Evol. Microbiol.">
        <title>The Global Catalogue of Microorganisms (GCM) 10K type strain sequencing project: providing services to taxonomists for standard genome sequencing and annotation.</title>
        <authorList>
            <consortium name="The Broad Institute Genomics Platform"/>
            <consortium name="The Broad Institute Genome Sequencing Center for Infectious Disease"/>
            <person name="Wu L."/>
            <person name="Ma J."/>
        </authorList>
    </citation>
    <scope>NUCLEOTIDE SEQUENCE [LARGE SCALE GENOMIC DNA]</scope>
    <source>
        <strain evidence="7">SHR3</strain>
    </source>
</reference>
<dbReference type="Gene3D" id="2.40.10.220">
    <property type="entry name" value="predicted glycosyltransferase like domains"/>
    <property type="match status" value="1"/>
</dbReference>
<dbReference type="EMBL" id="JBHSOG010000068">
    <property type="protein sequence ID" value="MFC5771068.1"/>
    <property type="molecule type" value="Genomic_DNA"/>
</dbReference>
<keyword evidence="3" id="KW-0975">Bacterial flagellum</keyword>
<dbReference type="SUPFAM" id="SSF141371">
    <property type="entry name" value="PilZ domain-like"/>
    <property type="match status" value="1"/>
</dbReference>
<dbReference type="Pfam" id="PF12945">
    <property type="entry name" value="PilZNR"/>
    <property type="match status" value="1"/>
</dbReference>
<accession>A0ABW1AV88</accession>
<evidence type="ECO:0000256" key="2">
    <source>
        <dbReference type="ARBA" id="ARBA00022741"/>
    </source>
</evidence>
<organism evidence="6 7">
    <name type="scientific">Thauera sinica</name>
    <dbReference type="NCBI Taxonomy" id="2665146"/>
    <lineage>
        <taxon>Bacteria</taxon>
        <taxon>Pseudomonadati</taxon>
        <taxon>Pseudomonadota</taxon>
        <taxon>Betaproteobacteria</taxon>
        <taxon>Rhodocyclales</taxon>
        <taxon>Zoogloeaceae</taxon>
        <taxon>Thauera</taxon>
    </lineage>
</organism>
<keyword evidence="7" id="KW-1185">Reference proteome</keyword>
<proteinExistence type="predicted"/>
<keyword evidence="6" id="KW-0966">Cell projection</keyword>
<feature type="domain" description="PilZ" evidence="4">
    <location>
        <begin position="142"/>
        <end position="255"/>
    </location>
</feature>
<dbReference type="Pfam" id="PF07238">
    <property type="entry name" value="PilZ"/>
    <property type="match status" value="1"/>
</dbReference>
<keyword evidence="2" id="KW-0547">Nucleotide-binding</keyword>
<evidence type="ECO:0000313" key="6">
    <source>
        <dbReference type="EMBL" id="MFC5771068.1"/>
    </source>
</evidence>
<gene>
    <name evidence="6" type="ORF">ACFPTN_16935</name>
</gene>
<dbReference type="Gene3D" id="2.30.110.10">
    <property type="entry name" value="Electron Transport, Fmn-binding Protein, Chain A"/>
    <property type="match status" value="1"/>
</dbReference>
<keyword evidence="6" id="KW-0282">Flagellum</keyword>
<dbReference type="InterPro" id="IPR009926">
    <property type="entry name" value="T3SS_YcgR_PilZN"/>
</dbReference>
<protein>
    <submittedName>
        <fullName evidence="6">Flagellar brake protein</fullName>
    </submittedName>
</protein>
<dbReference type="InterPro" id="IPR009875">
    <property type="entry name" value="PilZ_domain"/>
</dbReference>
<dbReference type="Proteomes" id="UP001595974">
    <property type="component" value="Unassembled WGS sequence"/>
</dbReference>
<evidence type="ECO:0000313" key="7">
    <source>
        <dbReference type="Proteomes" id="UP001595974"/>
    </source>
</evidence>